<proteinExistence type="inferred from homology"/>
<dbReference type="SUPFAM" id="SSF54211">
    <property type="entry name" value="Ribosomal protein S5 domain 2-like"/>
    <property type="match status" value="1"/>
</dbReference>
<dbReference type="FunFam" id="3.40.50.670:FF:000001">
    <property type="entry name" value="DNA topoisomerase 2"/>
    <property type="match status" value="1"/>
</dbReference>
<feature type="domain" description="Histidine kinase/HSP90-like ATPase" evidence="10">
    <location>
        <begin position="48"/>
        <end position="195"/>
    </location>
</feature>
<comment type="cofactor">
    <cofactor evidence="2">
        <name>Mg(2+)</name>
        <dbReference type="ChEBI" id="CHEBI:18420"/>
    </cofactor>
</comment>
<dbReference type="SMART" id="SM00433">
    <property type="entry name" value="TOP2c"/>
    <property type="match status" value="1"/>
</dbReference>
<protein>
    <recommendedName>
        <fullName evidence="4">DNA topoisomerase (ATP-hydrolyzing)</fullName>
        <ecNumber evidence="4">5.6.2.2</ecNumber>
    </recommendedName>
</protein>
<dbReference type="InterPro" id="IPR001241">
    <property type="entry name" value="Topo_IIA"/>
</dbReference>
<dbReference type="PRINTS" id="PR00418">
    <property type="entry name" value="TPI2FAMILY"/>
</dbReference>
<dbReference type="GO" id="GO:0005524">
    <property type="term" value="F:ATP binding"/>
    <property type="evidence" value="ECO:0007669"/>
    <property type="project" value="UniProtKB-KW"/>
</dbReference>
<dbReference type="SUPFAM" id="SSF55874">
    <property type="entry name" value="ATPase domain of HSP90 chaperone/DNA topoisomerase II/histidine kinase"/>
    <property type="match status" value="1"/>
</dbReference>
<dbReference type="InterPro" id="IPR006171">
    <property type="entry name" value="TOPRIM_dom"/>
</dbReference>
<comment type="caution">
    <text evidence="11">The sequence shown here is derived from an EMBL/GenBank/DDBJ whole genome shotgun (WGS) entry which is preliminary data.</text>
</comment>
<keyword evidence="5" id="KW-0547">Nucleotide-binding</keyword>
<dbReference type="EMBL" id="LAZR01002820">
    <property type="protein sequence ID" value="KKN25225.1"/>
    <property type="molecule type" value="Genomic_DNA"/>
</dbReference>
<dbReference type="EC" id="5.6.2.2" evidence="4"/>
<dbReference type="InterPro" id="IPR020568">
    <property type="entry name" value="Ribosomal_Su5_D2-typ_SF"/>
</dbReference>
<dbReference type="GO" id="GO:0003677">
    <property type="term" value="F:DNA binding"/>
    <property type="evidence" value="ECO:0007669"/>
    <property type="project" value="UniProtKB-KW"/>
</dbReference>
<dbReference type="PANTHER" id="PTHR45866">
    <property type="entry name" value="DNA GYRASE/TOPOISOMERASE SUBUNIT B"/>
    <property type="match status" value="1"/>
</dbReference>
<keyword evidence="8" id="KW-0238">DNA-binding</keyword>
<dbReference type="Pfam" id="PF01751">
    <property type="entry name" value="Toprim"/>
    <property type="match status" value="1"/>
</dbReference>
<dbReference type="Gene3D" id="3.30.565.10">
    <property type="entry name" value="Histidine kinase-like ATPase, C-terminal domain"/>
    <property type="match status" value="1"/>
</dbReference>
<dbReference type="GO" id="GO:0006265">
    <property type="term" value="P:DNA topological change"/>
    <property type="evidence" value="ECO:0007669"/>
    <property type="project" value="InterPro"/>
</dbReference>
<dbReference type="GO" id="GO:0003918">
    <property type="term" value="F:DNA topoisomerase type II (double strand cut, ATP-hydrolyzing) activity"/>
    <property type="evidence" value="ECO:0007669"/>
    <property type="project" value="UniProtKB-EC"/>
</dbReference>
<evidence type="ECO:0000256" key="4">
    <source>
        <dbReference type="ARBA" id="ARBA00012895"/>
    </source>
</evidence>
<comment type="catalytic activity">
    <reaction evidence="1">
        <text>ATP-dependent breakage, passage and rejoining of double-stranded DNA.</text>
        <dbReference type="EC" id="5.6.2.2"/>
    </reaction>
</comment>
<keyword evidence="9" id="KW-0413">Isomerase</keyword>
<evidence type="ECO:0000256" key="3">
    <source>
        <dbReference type="ARBA" id="ARBA00010708"/>
    </source>
</evidence>
<dbReference type="SUPFAM" id="SSF56719">
    <property type="entry name" value="Type II DNA topoisomerase"/>
    <property type="match status" value="1"/>
</dbReference>
<dbReference type="Gene3D" id="3.40.50.670">
    <property type="match status" value="1"/>
</dbReference>
<keyword evidence="6" id="KW-0067">ATP-binding</keyword>
<dbReference type="PANTHER" id="PTHR45866:SF1">
    <property type="entry name" value="DNA GYRASE SUBUNIT B, MITOCHONDRIAL"/>
    <property type="match status" value="1"/>
</dbReference>
<dbReference type="InterPro" id="IPR036890">
    <property type="entry name" value="HATPase_C_sf"/>
</dbReference>
<dbReference type="Pfam" id="PF02518">
    <property type="entry name" value="HATPase_c"/>
    <property type="match status" value="1"/>
</dbReference>
<dbReference type="InterPro" id="IPR013506">
    <property type="entry name" value="Topo_IIA_bsu_dom2"/>
</dbReference>
<organism evidence="11">
    <name type="scientific">marine sediment metagenome</name>
    <dbReference type="NCBI Taxonomy" id="412755"/>
    <lineage>
        <taxon>unclassified sequences</taxon>
        <taxon>metagenomes</taxon>
        <taxon>ecological metagenomes</taxon>
    </lineage>
</organism>
<evidence type="ECO:0000256" key="6">
    <source>
        <dbReference type="ARBA" id="ARBA00022840"/>
    </source>
</evidence>
<accession>A0A0F9P0A0</accession>
<evidence type="ECO:0000256" key="2">
    <source>
        <dbReference type="ARBA" id="ARBA00001946"/>
    </source>
</evidence>
<reference evidence="11" key="1">
    <citation type="journal article" date="2015" name="Nature">
        <title>Complex archaea that bridge the gap between prokaryotes and eukaryotes.</title>
        <authorList>
            <person name="Spang A."/>
            <person name="Saw J.H."/>
            <person name="Jorgensen S.L."/>
            <person name="Zaremba-Niedzwiedzka K."/>
            <person name="Martijn J."/>
            <person name="Lind A.E."/>
            <person name="van Eijk R."/>
            <person name="Schleper C."/>
            <person name="Guy L."/>
            <person name="Ettema T.J."/>
        </authorList>
    </citation>
    <scope>NUCLEOTIDE SEQUENCE</scope>
</reference>
<evidence type="ECO:0000256" key="5">
    <source>
        <dbReference type="ARBA" id="ARBA00022741"/>
    </source>
</evidence>
<dbReference type="InterPro" id="IPR014721">
    <property type="entry name" value="Ribsml_uS5_D2-typ_fold_subgr"/>
</dbReference>
<keyword evidence="7" id="KW-0799">Topoisomerase</keyword>
<sequence length="621" mass="70794">MLIDDEIRKLTDYQHSRKKTEMYFGSRAPHTQDIIVYEDGVPVLKKLTWVPAIATAVREIIDNALDEIAHGYGNRIDITYNPGKKTFSVQDNGRGIPIAKDPKFKQHLATMVMSSARAGRNFGERGEVAGTNGIGASCVTFCSEFLKLEIWREKKSFTQKFREAKTKLIIEEPSIKRIKTDRTGTKITFKLSSKVFNDITLPEEFLYSRIYEIAVCNPLLKVYWNGTRVKIKPTLEKTLFPNEKPIAIEIKEKGFRSRFLLKPGFQKSGENVHTIVNNIPAFNGGVHIDTFRRLFYGGLLDALSRESKRRKLTPNRTDINDGLLIYNVTNMVAPNFDSQSKTRLINEKVGKIIKTHLENPKIFKSIISKNKDWIDEIYDRCAARTLKKDAKETAKLSRKVLRNKVPDLIDASGKDRSKCILFLGEGKSAIAGMTMVRNPEIHGGLPLRGKVLNVNGERPKTVLDNKSLTDIMSSVGLILGQVADRSTLNYGKIYIAHDMDHDGFNIGALLVNFFYTYWSELFDPKQEPYFYVFNTPFIIASKGKDRKYWYAHNYNDFIPEDYKGWKVLRAKGLGTLTAIDWKYSLANPNLYAIIDDGKIKESLDLIFNTDRADDRKTWIGL</sequence>
<dbReference type="AlphaFoldDB" id="A0A0F9P0A0"/>
<dbReference type="Gene3D" id="3.30.230.10">
    <property type="match status" value="1"/>
</dbReference>
<comment type="similarity">
    <text evidence="3">Belongs to the type II topoisomerase GyrB family.</text>
</comment>
<evidence type="ECO:0000259" key="10">
    <source>
        <dbReference type="SMART" id="SM00387"/>
    </source>
</evidence>
<evidence type="ECO:0000256" key="1">
    <source>
        <dbReference type="ARBA" id="ARBA00000185"/>
    </source>
</evidence>
<evidence type="ECO:0000256" key="9">
    <source>
        <dbReference type="ARBA" id="ARBA00023235"/>
    </source>
</evidence>
<name>A0A0F9P0A0_9ZZZZ</name>
<evidence type="ECO:0000256" key="8">
    <source>
        <dbReference type="ARBA" id="ARBA00023125"/>
    </source>
</evidence>
<dbReference type="SMART" id="SM00387">
    <property type="entry name" value="HATPase_c"/>
    <property type="match status" value="1"/>
</dbReference>
<evidence type="ECO:0000256" key="7">
    <source>
        <dbReference type="ARBA" id="ARBA00023029"/>
    </source>
</evidence>
<dbReference type="InterPro" id="IPR013759">
    <property type="entry name" value="Topo_IIA_B_C"/>
</dbReference>
<dbReference type="InterPro" id="IPR003594">
    <property type="entry name" value="HATPase_dom"/>
</dbReference>
<dbReference type="InterPro" id="IPR013760">
    <property type="entry name" value="Topo_IIA-like_dom_sf"/>
</dbReference>
<dbReference type="Pfam" id="PF00204">
    <property type="entry name" value="DNA_gyraseB"/>
    <property type="match status" value="1"/>
</dbReference>
<evidence type="ECO:0000313" key="11">
    <source>
        <dbReference type="EMBL" id="KKN25225.1"/>
    </source>
</evidence>
<gene>
    <name evidence="11" type="ORF">LCGC14_0887060</name>
</gene>